<dbReference type="EMBL" id="JACMSC010000017">
    <property type="protein sequence ID" value="KAG6479691.1"/>
    <property type="molecule type" value="Genomic_DNA"/>
</dbReference>
<dbReference type="AlphaFoldDB" id="A0A8J5F246"/>
<feature type="domain" description="K-box" evidence="2">
    <location>
        <begin position="14"/>
        <end position="62"/>
    </location>
</feature>
<protein>
    <recommendedName>
        <fullName evidence="2">K-box domain-containing protein</fullName>
    </recommendedName>
</protein>
<keyword evidence="1" id="KW-0175">Coiled coil</keyword>
<dbReference type="Pfam" id="PF01486">
    <property type="entry name" value="K-box"/>
    <property type="match status" value="1"/>
</dbReference>
<dbReference type="GO" id="GO:0003700">
    <property type="term" value="F:DNA-binding transcription factor activity"/>
    <property type="evidence" value="ECO:0007669"/>
    <property type="project" value="InterPro"/>
</dbReference>
<sequence length="357" mass="39368">MRYQTNSGEKLWDAKHESLSVEIERVKKENDNMHIELRHLKGEDLNSLYPKEMIPIEEALQIGSPAQLLMVQHLILRTPQADPIPHCFLASQQQCLGSILLVVFKDCIIFMEASTCQMCLVRLHLERPQWVLYHQVVFSNQEEAFLVDSSHQTIFWLHYLKCLMALVSQIEGGINVVGNHAFSSSNINGVTGSITGISSSLASGNRSSVPGLGVSPVPTPLDAAPLFLFSPEPHTAGRLSSAKERRPPPWSLLEQPTIAEILLTHAVQAILRYPPASSFIFLPFFLCPSPSSGSPLSPLLIYQPNPRSGPWALAEASLPPRASDLVRLLPCFCTSASNPRSLQSIVSDLCPDIEPLI</sequence>
<proteinExistence type="predicted"/>
<gene>
    <name evidence="3" type="ORF">ZIOFF_063161</name>
</gene>
<comment type="caution">
    <text evidence="3">The sequence shown here is derived from an EMBL/GenBank/DDBJ whole genome shotgun (WGS) entry which is preliminary data.</text>
</comment>
<keyword evidence="4" id="KW-1185">Reference proteome</keyword>
<organism evidence="3 4">
    <name type="scientific">Zingiber officinale</name>
    <name type="common">Ginger</name>
    <name type="synonym">Amomum zingiber</name>
    <dbReference type="NCBI Taxonomy" id="94328"/>
    <lineage>
        <taxon>Eukaryota</taxon>
        <taxon>Viridiplantae</taxon>
        <taxon>Streptophyta</taxon>
        <taxon>Embryophyta</taxon>
        <taxon>Tracheophyta</taxon>
        <taxon>Spermatophyta</taxon>
        <taxon>Magnoliopsida</taxon>
        <taxon>Liliopsida</taxon>
        <taxon>Zingiberales</taxon>
        <taxon>Zingiberaceae</taxon>
        <taxon>Zingiber</taxon>
    </lineage>
</organism>
<evidence type="ECO:0000259" key="2">
    <source>
        <dbReference type="Pfam" id="PF01486"/>
    </source>
</evidence>
<feature type="coiled-coil region" evidence="1">
    <location>
        <begin position="16"/>
        <end position="43"/>
    </location>
</feature>
<evidence type="ECO:0000313" key="3">
    <source>
        <dbReference type="EMBL" id="KAG6479691.1"/>
    </source>
</evidence>
<evidence type="ECO:0000313" key="4">
    <source>
        <dbReference type="Proteomes" id="UP000734854"/>
    </source>
</evidence>
<name>A0A8J5F246_ZINOF</name>
<reference evidence="3 4" key="1">
    <citation type="submission" date="2020-08" db="EMBL/GenBank/DDBJ databases">
        <title>Plant Genome Project.</title>
        <authorList>
            <person name="Zhang R.-G."/>
        </authorList>
    </citation>
    <scope>NUCLEOTIDE SEQUENCE [LARGE SCALE GENOMIC DNA]</scope>
    <source>
        <tissue evidence="3">Rhizome</tissue>
    </source>
</reference>
<dbReference type="Proteomes" id="UP000734854">
    <property type="component" value="Unassembled WGS sequence"/>
</dbReference>
<accession>A0A8J5F246</accession>
<dbReference type="GO" id="GO:0005634">
    <property type="term" value="C:nucleus"/>
    <property type="evidence" value="ECO:0007669"/>
    <property type="project" value="InterPro"/>
</dbReference>
<dbReference type="InterPro" id="IPR002487">
    <property type="entry name" value="TF_Kbox"/>
</dbReference>
<evidence type="ECO:0000256" key="1">
    <source>
        <dbReference type="SAM" id="Coils"/>
    </source>
</evidence>